<feature type="transmembrane region" description="Helical" evidence="6">
    <location>
        <begin position="163"/>
        <end position="182"/>
    </location>
</feature>
<proteinExistence type="predicted"/>
<keyword evidence="3 6" id="KW-1133">Transmembrane helix</keyword>
<protein>
    <recommendedName>
        <fullName evidence="7">Major facilitator superfamily (MFS) profile domain-containing protein</fullName>
    </recommendedName>
</protein>
<evidence type="ECO:0000256" key="1">
    <source>
        <dbReference type="ARBA" id="ARBA00004141"/>
    </source>
</evidence>
<dbReference type="InterPro" id="IPR020846">
    <property type="entry name" value="MFS_dom"/>
</dbReference>
<feature type="transmembrane region" description="Helical" evidence="6">
    <location>
        <begin position="363"/>
        <end position="383"/>
    </location>
</feature>
<feature type="transmembrane region" description="Helical" evidence="6">
    <location>
        <begin position="404"/>
        <end position="424"/>
    </location>
</feature>
<name>A0A9W9MVH8_9EURO</name>
<dbReference type="FunFam" id="1.20.1250.20:FF:000011">
    <property type="entry name" value="MFS multidrug transporter, putative"/>
    <property type="match status" value="1"/>
</dbReference>
<dbReference type="InterPro" id="IPR036259">
    <property type="entry name" value="MFS_trans_sf"/>
</dbReference>
<feature type="region of interest" description="Disordered" evidence="5">
    <location>
        <begin position="543"/>
        <end position="567"/>
    </location>
</feature>
<keyword evidence="2 6" id="KW-0812">Transmembrane</keyword>
<feature type="transmembrane region" description="Helical" evidence="6">
    <location>
        <begin position="499"/>
        <end position="519"/>
    </location>
</feature>
<feature type="transmembrane region" description="Helical" evidence="6">
    <location>
        <begin position="95"/>
        <end position="112"/>
    </location>
</feature>
<feature type="transmembrane region" description="Helical" evidence="6">
    <location>
        <begin position="430"/>
        <end position="453"/>
    </location>
</feature>
<feature type="transmembrane region" description="Helical" evidence="6">
    <location>
        <begin position="465"/>
        <end position="487"/>
    </location>
</feature>
<evidence type="ECO:0000256" key="2">
    <source>
        <dbReference type="ARBA" id="ARBA00022692"/>
    </source>
</evidence>
<evidence type="ECO:0000256" key="3">
    <source>
        <dbReference type="ARBA" id="ARBA00022989"/>
    </source>
</evidence>
<sequence length="567" mass="62505">MAAQYSNAVGQDKGPENTEKLSQKTDFIESTSTVDIQTGRDAIGKTLTARPSHMSLSERVTTIPTNATADPDYEVDWDGEDDPENPKNWNFKYKAMGILFLSWNTLIVVLYSTSYTSGIALMGEEFDESQTIVTLGLTFYLFGLAIGSMFMAPLSEVYGRKPVCVVCLTVFTILIIPCALAKSITALIIVRFIAAFFGSVMISTAPGMVADMVDDEHRALAISVWSLGPLNGPVIGPVIGGFVTQYLGWRWMCWIALILAAVALVFAIILKETYAPILLQKKAARLRKETGESRWWSRYDQKASLPEILKLNLSRPFVMAVTEPICIFWNIYIAIIYGILYLCFVAYPIVFRDIRGWQLGMSGLAFLGIGFGVVLTIACEPFIRRLINSHAKDPETGKPYPEAMVSFVCICAAMIPVGELWFAWTCSPASIHWIVPLLAGIPFGAGNTGVFIYASNYLTQSYGMYAASALAGNSVIRSILGGVLPLAGASMYDSLGPNWAGTLLGVLEVVIVPIPFVFYKYGHKIRIKSPLILRMQEEKTKLEGKRAKRQLQLQQANRPDEEKAEVV</sequence>
<dbReference type="PANTHER" id="PTHR23502:SF12">
    <property type="entry name" value="MULTIDRUG TRANSPORTER, PUTATIVE (AFU_ORTHOLOGUE AFUA_1G06440)-RELATED"/>
    <property type="match status" value="1"/>
</dbReference>
<feature type="compositionally biased region" description="Basic and acidic residues" evidence="5">
    <location>
        <begin position="558"/>
        <end position="567"/>
    </location>
</feature>
<dbReference type="SUPFAM" id="SSF103473">
    <property type="entry name" value="MFS general substrate transporter"/>
    <property type="match status" value="1"/>
</dbReference>
<dbReference type="GO" id="GO:0022857">
    <property type="term" value="F:transmembrane transporter activity"/>
    <property type="evidence" value="ECO:0007669"/>
    <property type="project" value="InterPro"/>
</dbReference>
<dbReference type="AlphaFoldDB" id="A0A9W9MVH8"/>
<evidence type="ECO:0000259" key="7">
    <source>
        <dbReference type="PROSITE" id="PS50850"/>
    </source>
</evidence>
<keyword evidence="4 6" id="KW-0472">Membrane</keyword>
<dbReference type="GO" id="GO:0005886">
    <property type="term" value="C:plasma membrane"/>
    <property type="evidence" value="ECO:0007669"/>
    <property type="project" value="TreeGrafter"/>
</dbReference>
<keyword evidence="9" id="KW-1185">Reference proteome</keyword>
<feature type="transmembrane region" description="Helical" evidence="6">
    <location>
        <begin position="249"/>
        <end position="270"/>
    </location>
</feature>
<dbReference type="InterPro" id="IPR011701">
    <property type="entry name" value="MFS"/>
</dbReference>
<feature type="transmembrane region" description="Helical" evidence="6">
    <location>
        <begin position="222"/>
        <end position="243"/>
    </location>
</feature>
<dbReference type="Proteomes" id="UP001150942">
    <property type="component" value="Unassembled WGS sequence"/>
</dbReference>
<evidence type="ECO:0000256" key="5">
    <source>
        <dbReference type="SAM" id="MobiDB-lite"/>
    </source>
</evidence>
<feature type="domain" description="Major facilitator superfamily (MFS) profile" evidence="7">
    <location>
        <begin position="90"/>
        <end position="523"/>
    </location>
</feature>
<dbReference type="PANTHER" id="PTHR23502">
    <property type="entry name" value="MAJOR FACILITATOR SUPERFAMILY"/>
    <property type="match status" value="1"/>
</dbReference>
<feature type="compositionally biased region" description="Basic and acidic residues" evidence="5">
    <location>
        <begin position="13"/>
        <end position="26"/>
    </location>
</feature>
<dbReference type="OrthoDB" id="3365399at2759"/>
<feature type="transmembrane region" description="Helical" evidence="6">
    <location>
        <begin position="132"/>
        <end position="151"/>
    </location>
</feature>
<evidence type="ECO:0000256" key="6">
    <source>
        <dbReference type="SAM" id="Phobius"/>
    </source>
</evidence>
<feature type="transmembrane region" description="Helical" evidence="6">
    <location>
        <begin position="188"/>
        <end position="210"/>
    </location>
</feature>
<evidence type="ECO:0000256" key="4">
    <source>
        <dbReference type="ARBA" id="ARBA00023136"/>
    </source>
</evidence>
<feature type="transmembrane region" description="Helical" evidence="6">
    <location>
        <begin position="327"/>
        <end position="351"/>
    </location>
</feature>
<evidence type="ECO:0000313" key="9">
    <source>
        <dbReference type="Proteomes" id="UP001150942"/>
    </source>
</evidence>
<reference evidence="8" key="1">
    <citation type="submission" date="2022-11" db="EMBL/GenBank/DDBJ databases">
        <authorList>
            <person name="Petersen C."/>
        </authorList>
    </citation>
    <scope>NUCLEOTIDE SEQUENCE</scope>
    <source>
        <strain evidence="8">IBT 20477</strain>
    </source>
</reference>
<dbReference type="Gene3D" id="1.20.1250.20">
    <property type="entry name" value="MFS general substrate transporter like domains"/>
    <property type="match status" value="1"/>
</dbReference>
<comment type="caution">
    <text evidence="8">The sequence shown here is derived from an EMBL/GenBank/DDBJ whole genome shotgun (WGS) entry which is preliminary data.</text>
</comment>
<evidence type="ECO:0000313" key="8">
    <source>
        <dbReference type="EMBL" id="KAJ5208272.1"/>
    </source>
</evidence>
<reference evidence="8" key="2">
    <citation type="journal article" date="2023" name="IMA Fungus">
        <title>Comparative genomic study of the Penicillium genus elucidates a diverse pangenome and 15 lateral gene transfer events.</title>
        <authorList>
            <person name="Petersen C."/>
            <person name="Sorensen T."/>
            <person name="Nielsen M.R."/>
            <person name="Sondergaard T.E."/>
            <person name="Sorensen J.L."/>
            <person name="Fitzpatrick D.A."/>
            <person name="Frisvad J.C."/>
            <person name="Nielsen K.L."/>
        </authorList>
    </citation>
    <scope>NUCLEOTIDE SEQUENCE</scope>
    <source>
        <strain evidence="8">IBT 20477</strain>
    </source>
</reference>
<dbReference type="Pfam" id="PF07690">
    <property type="entry name" value="MFS_1"/>
    <property type="match status" value="1"/>
</dbReference>
<gene>
    <name evidence="8" type="ORF">N7449_002651</name>
</gene>
<dbReference type="PROSITE" id="PS50850">
    <property type="entry name" value="MFS"/>
    <property type="match status" value="1"/>
</dbReference>
<feature type="region of interest" description="Disordered" evidence="5">
    <location>
        <begin position="1"/>
        <end position="26"/>
    </location>
</feature>
<comment type="subcellular location">
    <subcellularLocation>
        <location evidence="1">Membrane</location>
        <topology evidence="1">Multi-pass membrane protein</topology>
    </subcellularLocation>
</comment>
<dbReference type="CDD" id="cd17323">
    <property type="entry name" value="MFS_Tpo1_MDR_like"/>
    <property type="match status" value="1"/>
</dbReference>
<organism evidence="8 9">
    <name type="scientific">Penicillium cf. viridicatum</name>
    <dbReference type="NCBI Taxonomy" id="2972119"/>
    <lineage>
        <taxon>Eukaryota</taxon>
        <taxon>Fungi</taxon>
        <taxon>Dikarya</taxon>
        <taxon>Ascomycota</taxon>
        <taxon>Pezizomycotina</taxon>
        <taxon>Eurotiomycetes</taxon>
        <taxon>Eurotiomycetidae</taxon>
        <taxon>Eurotiales</taxon>
        <taxon>Aspergillaceae</taxon>
        <taxon>Penicillium</taxon>
    </lineage>
</organism>
<accession>A0A9W9MVH8</accession>
<dbReference type="EMBL" id="JAPQKQ010000002">
    <property type="protein sequence ID" value="KAJ5208272.1"/>
    <property type="molecule type" value="Genomic_DNA"/>
</dbReference>